<evidence type="ECO:0000256" key="2">
    <source>
        <dbReference type="ARBA" id="ARBA00002901"/>
    </source>
</evidence>
<dbReference type="EMBL" id="DF970239">
    <property type="protein sequence ID" value="GAP66964.1"/>
    <property type="molecule type" value="Genomic_DNA"/>
</dbReference>
<comment type="function">
    <text evidence="12">Transfers a GMP moiety from GTP to Mo-molybdopterin (Mo-MPT) cofactor (Moco or molybdenum cofactor) to form Mo-molybdopterin guanine dinucleotide (Mo-MGD) cofactor.</text>
</comment>
<dbReference type="Pfam" id="PF03453">
    <property type="entry name" value="MoeA_N"/>
    <property type="match status" value="1"/>
</dbReference>
<dbReference type="PANTHER" id="PTHR10192:SF5">
    <property type="entry name" value="GEPHYRIN"/>
    <property type="match status" value="1"/>
</dbReference>
<dbReference type="PANTHER" id="PTHR10192">
    <property type="entry name" value="MOLYBDOPTERIN BIOSYNTHESIS PROTEIN"/>
    <property type="match status" value="1"/>
</dbReference>
<dbReference type="InterPro" id="IPR036425">
    <property type="entry name" value="MoaB/Mog-like_dom_sf"/>
</dbReference>
<comment type="pathway">
    <text evidence="3">Cofactor biosynthesis; molybdopterin biosynthesis.</text>
</comment>
<organism evidence="14">
    <name type="scientific">Mizugakiibacter sediminis</name>
    <dbReference type="NCBI Taxonomy" id="1475481"/>
    <lineage>
        <taxon>Bacteria</taxon>
        <taxon>Pseudomonadati</taxon>
        <taxon>Pseudomonadota</taxon>
        <taxon>Gammaproteobacteria</taxon>
        <taxon>Lysobacterales</taxon>
        <taxon>Rhodanobacteraceae</taxon>
        <taxon>Mizugakiibacter</taxon>
    </lineage>
</organism>
<dbReference type="Pfam" id="PF03454">
    <property type="entry name" value="MoeA_C"/>
    <property type="match status" value="1"/>
</dbReference>
<keyword evidence="6 12" id="KW-0808">Transferase</keyword>
<comment type="similarity">
    <text evidence="4">Belongs to the MoeA family.</text>
</comment>
<dbReference type="Pfam" id="PF12804">
    <property type="entry name" value="NTP_transf_3"/>
    <property type="match status" value="1"/>
</dbReference>
<dbReference type="Gene3D" id="3.40.980.10">
    <property type="entry name" value="MoaB/Mog-like domain"/>
    <property type="match status" value="1"/>
</dbReference>
<dbReference type="InterPro" id="IPR025877">
    <property type="entry name" value="MobA-like_NTP_Trfase"/>
</dbReference>
<evidence type="ECO:0000256" key="9">
    <source>
        <dbReference type="ARBA" id="ARBA00023134"/>
    </source>
</evidence>
<comment type="catalytic activity">
    <reaction evidence="12">
        <text>Mo-molybdopterin + GTP + H(+) = Mo-molybdopterin guanine dinucleotide + diphosphate</text>
        <dbReference type="Rhea" id="RHEA:34243"/>
        <dbReference type="ChEBI" id="CHEBI:15378"/>
        <dbReference type="ChEBI" id="CHEBI:33019"/>
        <dbReference type="ChEBI" id="CHEBI:37565"/>
        <dbReference type="ChEBI" id="CHEBI:71302"/>
        <dbReference type="ChEBI" id="CHEBI:71310"/>
        <dbReference type="EC" id="2.7.7.77"/>
    </reaction>
</comment>
<keyword evidence="9 12" id="KW-0342">GTP-binding</keyword>
<dbReference type="UniPathway" id="UPA00344"/>
<evidence type="ECO:0000256" key="11">
    <source>
        <dbReference type="ARBA" id="ARBA00047317"/>
    </source>
</evidence>
<keyword evidence="12" id="KW-0963">Cytoplasm</keyword>
<feature type="binding site" evidence="12">
    <location>
        <position position="103"/>
    </location>
    <ligand>
        <name>GTP</name>
        <dbReference type="ChEBI" id="CHEBI:37565"/>
    </ligand>
</feature>
<evidence type="ECO:0000256" key="7">
    <source>
        <dbReference type="ARBA" id="ARBA00022723"/>
    </source>
</evidence>
<dbReference type="Gene3D" id="3.90.550.10">
    <property type="entry name" value="Spore Coat Polysaccharide Biosynthesis Protein SpsA, Chain A"/>
    <property type="match status" value="1"/>
</dbReference>
<evidence type="ECO:0000256" key="12">
    <source>
        <dbReference type="HAMAP-Rule" id="MF_00316"/>
    </source>
</evidence>
<comment type="caution">
    <text evidence="12">Lacks conserved residue(s) required for the propagation of feature annotation.</text>
</comment>
<dbReference type="GO" id="GO:0006777">
    <property type="term" value="P:Mo-molybdopterin cofactor biosynthetic process"/>
    <property type="evidence" value="ECO:0007669"/>
    <property type="project" value="UniProtKB-KW"/>
</dbReference>
<dbReference type="SUPFAM" id="SSF63867">
    <property type="entry name" value="MoeA C-terminal domain-like"/>
    <property type="match status" value="1"/>
</dbReference>
<dbReference type="GO" id="GO:0046872">
    <property type="term" value="F:metal ion binding"/>
    <property type="evidence" value="ECO:0007669"/>
    <property type="project" value="UniProtKB-KW"/>
</dbReference>
<dbReference type="GO" id="GO:0061599">
    <property type="term" value="F:molybdopterin molybdotransferase activity"/>
    <property type="evidence" value="ECO:0007669"/>
    <property type="project" value="UniProtKB-EC"/>
</dbReference>
<evidence type="ECO:0000256" key="8">
    <source>
        <dbReference type="ARBA" id="ARBA00022842"/>
    </source>
</evidence>
<dbReference type="InterPro" id="IPR036135">
    <property type="entry name" value="MoeA_linker/N_sf"/>
</dbReference>
<comment type="subunit">
    <text evidence="12">Monomer.</text>
</comment>
<evidence type="ECO:0000256" key="1">
    <source>
        <dbReference type="ARBA" id="ARBA00001946"/>
    </source>
</evidence>
<feature type="binding site" evidence="12">
    <location>
        <position position="73"/>
    </location>
    <ligand>
        <name>GTP</name>
        <dbReference type="ChEBI" id="CHEBI:37565"/>
    </ligand>
</feature>
<dbReference type="InterPro" id="IPR005110">
    <property type="entry name" value="MoeA_linker/N"/>
</dbReference>
<dbReference type="InterPro" id="IPR036688">
    <property type="entry name" value="MoeA_C_domain_IV_sf"/>
</dbReference>
<comment type="domain">
    <text evidence="12">The N-terminal domain determines nucleotide recognition and specific binding, while the C-terminal domain determines the specific binding to the target protein.</text>
</comment>
<comment type="subcellular location">
    <subcellularLocation>
        <location evidence="12">Cytoplasm</location>
    </subcellularLocation>
</comment>
<evidence type="ECO:0000256" key="10">
    <source>
        <dbReference type="ARBA" id="ARBA00023150"/>
    </source>
</evidence>
<evidence type="ECO:0000313" key="15">
    <source>
        <dbReference type="Proteomes" id="UP000253740"/>
    </source>
</evidence>
<comment type="similarity">
    <text evidence="12">Belongs to the MobA family.</text>
</comment>
<dbReference type="SUPFAM" id="SSF53448">
    <property type="entry name" value="Nucleotide-diphospho-sugar transferases"/>
    <property type="match status" value="1"/>
</dbReference>
<keyword evidence="15" id="KW-1185">Reference proteome</keyword>
<protein>
    <recommendedName>
        <fullName evidence="12">Molybdenum cofactor guanylyltransferase</fullName>
        <shortName evidence="12">MoCo guanylyltransferase</shortName>
        <ecNumber evidence="12">2.7.7.77</ecNumber>
    </recommendedName>
    <alternativeName>
        <fullName evidence="12">GTP:molybdopterin guanylyltransferase</fullName>
    </alternativeName>
    <alternativeName>
        <fullName evidence="12">Mo-MPT guanylyltransferase</fullName>
    </alternativeName>
    <alternativeName>
        <fullName evidence="12">Molybdopterin guanylyltransferase</fullName>
    </alternativeName>
    <alternativeName>
        <fullName evidence="12">Molybdopterin-guanine dinucleotide synthase</fullName>
        <shortName evidence="12">MGD synthase</shortName>
    </alternativeName>
</protein>
<dbReference type="EC" id="2.7.7.77" evidence="12"/>
<evidence type="ECO:0000256" key="6">
    <source>
        <dbReference type="ARBA" id="ARBA00022679"/>
    </source>
</evidence>
<dbReference type="STRING" id="1475481.GCA_000953855_02326"/>
<dbReference type="InterPro" id="IPR013482">
    <property type="entry name" value="Molybde_CF_guanTrfase"/>
</dbReference>
<dbReference type="Gene3D" id="2.40.340.10">
    <property type="entry name" value="MoeA, C-terminal, domain IV"/>
    <property type="match status" value="1"/>
</dbReference>
<dbReference type="NCBIfam" id="NF045515">
    <property type="entry name" value="Glp_gephyrin"/>
    <property type="match status" value="1"/>
</dbReference>
<dbReference type="AlphaFoldDB" id="A0A0K8QPX9"/>
<keyword evidence="12" id="KW-0547">Nucleotide-binding</keyword>
<dbReference type="SMART" id="SM00852">
    <property type="entry name" value="MoCF_biosynth"/>
    <property type="match status" value="1"/>
</dbReference>
<dbReference type="SUPFAM" id="SSF53218">
    <property type="entry name" value="Molybdenum cofactor biosynthesis proteins"/>
    <property type="match status" value="1"/>
</dbReference>
<evidence type="ECO:0000256" key="3">
    <source>
        <dbReference type="ARBA" id="ARBA00005046"/>
    </source>
</evidence>
<dbReference type="GO" id="GO:0061603">
    <property type="term" value="F:molybdenum cofactor guanylyltransferase activity"/>
    <property type="evidence" value="ECO:0007669"/>
    <property type="project" value="UniProtKB-EC"/>
</dbReference>
<dbReference type="SUPFAM" id="SSF63882">
    <property type="entry name" value="MoeA N-terminal region -like"/>
    <property type="match status" value="1"/>
</dbReference>
<keyword evidence="8 12" id="KW-0460">Magnesium</keyword>
<dbReference type="InterPro" id="IPR001453">
    <property type="entry name" value="MoaB/Mog_dom"/>
</dbReference>
<dbReference type="NCBIfam" id="TIGR02665">
    <property type="entry name" value="molyb_mobA"/>
    <property type="match status" value="1"/>
</dbReference>
<evidence type="ECO:0000256" key="4">
    <source>
        <dbReference type="ARBA" id="ARBA00010763"/>
    </source>
</evidence>
<evidence type="ECO:0000313" key="14">
    <source>
        <dbReference type="EMBL" id="GAP66964.1"/>
    </source>
</evidence>
<name>A0A0K8QPX9_9GAMM</name>
<feature type="domain" description="MoaB/Mog" evidence="13">
    <location>
        <begin position="382"/>
        <end position="519"/>
    </location>
</feature>
<accession>A0A0K8QPX9</accession>
<dbReference type="Proteomes" id="UP000253740">
    <property type="component" value="Unassembled WGS sequence"/>
</dbReference>
<gene>
    <name evidence="12" type="primary">mobA</name>
    <name evidence="14" type="ORF">MBSD_n2280</name>
</gene>
<evidence type="ECO:0000256" key="5">
    <source>
        <dbReference type="ARBA" id="ARBA00022505"/>
    </source>
</evidence>
<dbReference type="Gene3D" id="2.170.190.11">
    <property type="entry name" value="Molybdopterin biosynthesis moea protein, domain 3"/>
    <property type="match status" value="1"/>
</dbReference>
<dbReference type="InterPro" id="IPR029044">
    <property type="entry name" value="Nucleotide-diphossugar_trans"/>
</dbReference>
<dbReference type="InterPro" id="IPR038987">
    <property type="entry name" value="MoeA-like"/>
</dbReference>
<comment type="function">
    <text evidence="2">Catalyzes the insertion of molybdate into adenylated molybdopterin with the concomitant release of AMP.</text>
</comment>
<sequence length="608" mass="62625">MPPSAARPRLLAAVLAGGAGRRMGGADKGLLPLRGRPLAAWAVEALRAQADAVLIVANRHAEAYAAHAPVLADELPGYPGPLAGIAAALQAAGDAWLLTAPTDCPTPPPDLAARLHAALVAGGAPCAYAHDGTAAQPLFALYRPGLAAAARAALAAHASPLRWHAELGAIAVDFSDRAASFVNVNTPADLDMLEREMASTEFPQHIALDEARQLVRAIAAARLLPVECVAIEAAHGRVLAEDLRAPHPQPPFANTAMDGFALRGAELPTEGERVFILTGEVFAGAGSAPAVEAGACARITTGAPLPPGADTVVIKENVRIEGDRVRVPAGQRAGGNVRPAGEDFAAGDVALGAGTLLRAPQIAVLAAFGCDTPAVRRAPRVALFSTGDELAPPGAPLGFGQIRDSNRPMLAALLREAGAEVVQGAHVRDERETLRERLAAAAREADLIVTSGGVSAGEADHLPGLVRELGRIHFWKVRIKPGMPVLFGEIGGALVFALPGNPVSCAATFLALVRPLLDALRGRAGAPPPLRARLAVAVRKPHARAECLRCALTADAEGVLWARPHGQQGSAMLRGLAEADALAVIPEQAHELAAGSVIEVLPLPGWTQ</sequence>
<dbReference type="OrthoDB" id="9804758at2"/>
<dbReference type="CDD" id="cd00887">
    <property type="entry name" value="MoeA"/>
    <property type="match status" value="1"/>
</dbReference>
<keyword evidence="10 12" id="KW-0501">Molybdenum cofactor biosynthesis</keyword>
<keyword evidence="7 12" id="KW-0479">Metal-binding</keyword>
<evidence type="ECO:0000259" key="13">
    <source>
        <dbReference type="SMART" id="SM00852"/>
    </source>
</evidence>
<comment type="cofactor">
    <cofactor evidence="1 12">
        <name>Mg(2+)</name>
        <dbReference type="ChEBI" id="CHEBI:18420"/>
    </cofactor>
</comment>
<proteinExistence type="inferred from homology"/>
<dbReference type="GO" id="GO:0005525">
    <property type="term" value="F:GTP binding"/>
    <property type="evidence" value="ECO:0007669"/>
    <property type="project" value="UniProtKB-UniRule"/>
</dbReference>
<dbReference type="FunFam" id="3.40.980.10:FF:000004">
    <property type="entry name" value="Molybdopterin molybdenumtransferase"/>
    <property type="match status" value="1"/>
</dbReference>
<reference evidence="14" key="1">
    <citation type="submission" date="2015-08" db="EMBL/GenBank/DDBJ databases">
        <title>Complete DNA Sequence of Pseudomonas syringae pv. actinidiae, the Causal Agent of Kiwifruit Canker Disease.</title>
        <authorList>
            <person name="Rikkerink E.H.A."/>
            <person name="Fineran P.C."/>
        </authorList>
    </citation>
    <scope>NUCLEOTIDE SEQUENCE</scope>
    <source>
        <strain evidence="14">SkMP5</strain>
    </source>
</reference>
<dbReference type="NCBIfam" id="TIGR00177">
    <property type="entry name" value="molyb_syn"/>
    <property type="match status" value="1"/>
</dbReference>
<dbReference type="InterPro" id="IPR005111">
    <property type="entry name" value="MoeA_C_domain_IV"/>
</dbReference>
<keyword evidence="5" id="KW-0500">Molybdenum</keyword>
<dbReference type="RefSeq" id="WP_082306644.1">
    <property type="nucleotide sequence ID" value="NZ_DF970239.1"/>
</dbReference>
<feature type="binding site" evidence="12">
    <location>
        <position position="28"/>
    </location>
    <ligand>
        <name>GTP</name>
        <dbReference type="ChEBI" id="CHEBI:37565"/>
    </ligand>
</feature>
<comment type="catalytic activity">
    <reaction evidence="11">
        <text>adenylyl-molybdopterin + molybdate = Mo-molybdopterin + AMP + H(+)</text>
        <dbReference type="Rhea" id="RHEA:35047"/>
        <dbReference type="ChEBI" id="CHEBI:15378"/>
        <dbReference type="ChEBI" id="CHEBI:36264"/>
        <dbReference type="ChEBI" id="CHEBI:62727"/>
        <dbReference type="ChEBI" id="CHEBI:71302"/>
        <dbReference type="ChEBI" id="CHEBI:456215"/>
        <dbReference type="EC" id="2.10.1.1"/>
    </reaction>
</comment>
<dbReference type="HAMAP" id="MF_00316">
    <property type="entry name" value="MobA"/>
    <property type="match status" value="1"/>
</dbReference>
<feature type="binding site" evidence="12">
    <location>
        <position position="103"/>
    </location>
    <ligand>
        <name>Mg(2+)</name>
        <dbReference type="ChEBI" id="CHEBI:18420"/>
    </ligand>
</feature>
<dbReference type="Pfam" id="PF00994">
    <property type="entry name" value="MoCF_biosynth"/>
    <property type="match status" value="1"/>
</dbReference>
<dbReference type="GO" id="GO:0005829">
    <property type="term" value="C:cytosol"/>
    <property type="evidence" value="ECO:0007669"/>
    <property type="project" value="TreeGrafter"/>
</dbReference>
<dbReference type="Gene3D" id="3.90.105.10">
    <property type="entry name" value="Molybdopterin biosynthesis moea protein, domain 2"/>
    <property type="match status" value="1"/>
</dbReference>
<feature type="binding site" evidence="12">
    <location>
        <begin position="15"/>
        <end position="17"/>
    </location>
    <ligand>
        <name>GTP</name>
        <dbReference type="ChEBI" id="CHEBI:37565"/>
    </ligand>
</feature>